<sequence>MAAKSSGNLTACLHPIAAQCIRSIRLQVPTFLAPSLIRNVGTTRSRSPLDKKLGTSSIDSQSRLGALMTARSDTRRHISLPSTSAHPNDTIFAQASGSGIAGVAIIRISGPRTSELYFSLCLTSRLTQYRRLPSSHKLVLRNIHDPISGELLDVGAGIIYFPAGRSYTGEEVLELHIHGGSATVRDVMDAIWACSNAASNNVGKGERLYGRVRPADPGEFTRRAYTNNRLDLASAEALHSLITSETSRQRQVALFGASGLQTQRYEEIRARLLESMAMMEALIDFGDQDGVEDGTLHSALSSVESLATMLRSELGLRPSKEEEKGSRIQRQKRHVGEILTNGIRLAIYGPPNAGKSSLLNRLADRKAAIVSDLPGTTRDVLQVNLDLAGYKVLVYDTAGIRDDPERSSDVEGWDRKVDEIEAIGIERAREAVREADLSLLVLPATTEGSTKFEVLRPNSYTEDDPDLVFYNKVDLLPHTSNTSDPVPGRRVWKGSVLTSSQLPDLIDGLAELIAKKYAITQTEAPLITQSRHRFLLSECLDHVDQFLALAGGKETDPVLAVEELRYAAKAVGKLTGRDVSPDEILGSIFSTFCIGK</sequence>
<reference evidence="10" key="2">
    <citation type="submission" date="2016-04" db="EMBL/GenBank/DDBJ databases">
        <authorList>
            <person name="Guldener U."/>
            <person name="Guldener U."/>
        </authorList>
    </citation>
    <scope>NUCLEOTIDE SEQUENCE [LARGE SCALE GENOMIC DNA]</scope>
    <source>
        <strain evidence="10">UB2112</strain>
    </source>
</reference>
<dbReference type="GO" id="GO:0002098">
    <property type="term" value="P:tRNA wobble uridine modification"/>
    <property type="evidence" value="ECO:0007669"/>
    <property type="project" value="TreeGrafter"/>
</dbReference>
<proteinExistence type="inferred from homology"/>
<dbReference type="EMBL" id="LT558119">
    <property type="protein sequence ID" value="SAM78441.1"/>
    <property type="molecule type" value="Genomic_DNA"/>
</dbReference>
<comment type="similarity">
    <text evidence="1">Belongs to the TRAFAC class TrmE-Era-EngA-EngB-Septin-like GTPase superfamily. TrmE GTPase family.</text>
</comment>
<keyword evidence="11" id="KW-1185">Reference proteome</keyword>
<evidence type="ECO:0000256" key="4">
    <source>
        <dbReference type="ARBA" id="ARBA00023134"/>
    </source>
</evidence>
<dbReference type="SUPFAM" id="SSF52540">
    <property type="entry name" value="P-loop containing nucleoside triphosphate hydrolases"/>
    <property type="match status" value="1"/>
</dbReference>
<keyword evidence="2" id="KW-0819">tRNA processing</keyword>
<dbReference type="InterPro" id="IPR031168">
    <property type="entry name" value="G_TrmE"/>
</dbReference>
<dbReference type="AlphaFoldDB" id="A0A1K0G089"/>
<protein>
    <submittedName>
        <fullName evidence="9">Related to MSS1 - mitochondrial GTPase involved in expression of COX1</fullName>
    </submittedName>
    <submittedName>
        <fullName evidence="8">Related to MSS1-mitochondrial GTPase involved in expression of COX1</fullName>
    </submittedName>
</protein>
<dbReference type="PANTHER" id="PTHR42714">
    <property type="entry name" value="TRNA MODIFICATION GTPASE GTPBP3"/>
    <property type="match status" value="1"/>
</dbReference>
<evidence type="ECO:0000313" key="9">
    <source>
        <dbReference type="EMBL" id="SYW79361.1"/>
    </source>
</evidence>
<evidence type="ECO:0000313" key="8">
    <source>
        <dbReference type="EMBL" id="SAM78441.1"/>
    </source>
</evidence>
<evidence type="ECO:0000259" key="7">
    <source>
        <dbReference type="Pfam" id="PF12631"/>
    </source>
</evidence>
<dbReference type="Pfam" id="PF01926">
    <property type="entry name" value="MMR_HSR1"/>
    <property type="match status" value="1"/>
</dbReference>
<dbReference type="InterPro" id="IPR006073">
    <property type="entry name" value="GTP-bd"/>
</dbReference>
<dbReference type="GO" id="GO:0003924">
    <property type="term" value="F:GTPase activity"/>
    <property type="evidence" value="ECO:0007669"/>
    <property type="project" value="InterPro"/>
</dbReference>
<dbReference type="OrthoDB" id="188276at2759"/>
<dbReference type="NCBIfam" id="NF003661">
    <property type="entry name" value="PRK05291.1-3"/>
    <property type="match status" value="1"/>
</dbReference>
<dbReference type="InterPro" id="IPR005225">
    <property type="entry name" value="Small_GTP-bd"/>
</dbReference>
<dbReference type="Gene3D" id="3.40.50.300">
    <property type="entry name" value="P-loop containing nucleotide triphosphate hydrolases"/>
    <property type="match status" value="1"/>
</dbReference>
<evidence type="ECO:0000313" key="11">
    <source>
        <dbReference type="Proteomes" id="UP000658997"/>
    </source>
</evidence>
<dbReference type="GO" id="GO:0005525">
    <property type="term" value="F:GTP binding"/>
    <property type="evidence" value="ECO:0007669"/>
    <property type="project" value="UniProtKB-KW"/>
</dbReference>
<dbReference type="Gene3D" id="3.30.1360.120">
    <property type="entry name" value="Probable tRNA modification gtpase trme, domain 1"/>
    <property type="match status" value="1"/>
</dbReference>
<evidence type="ECO:0000256" key="2">
    <source>
        <dbReference type="ARBA" id="ARBA00022694"/>
    </source>
</evidence>
<dbReference type="CDD" id="cd04164">
    <property type="entry name" value="trmE"/>
    <property type="match status" value="1"/>
</dbReference>
<dbReference type="GO" id="GO:0005739">
    <property type="term" value="C:mitochondrion"/>
    <property type="evidence" value="ECO:0007669"/>
    <property type="project" value="TreeGrafter"/>
</dbReference>
<reference evidence="8" key="1">
    <citation type="submission" date="2016-04" db="EMBL/GenBank/DDBJ databases">
        <authorList>
            <person name="Evans L.H."/>
            <person name="Alamgir A."/>
            <person name="Owens N."/>
            <person name="Weber N.D."/>
            <person name="Virtaneva K."/>
            <person name="Barbian K."/>
            <person name="Babar A."/>
            <person name="Rosenke K."/>
        </authorList>
    </citation>
    <scope>NUCLEOTIDE SEQUENCE</scope>
    <source>
        <strain evidence="8">UB2112</strain>
    </source>
</reference>
<dbReference type="Pfam" id="PF10396">
    <property type="entry name" value="TrmE_N"/>
    <property type="match status" value="1"/>
</dbReference>
<feature type="domain" description="MnmE helical" evidence="7">
    <location>
        <begin position="232"/>
        <end position="593"/>
    </location>
</feature>
<evidence type="ECO:0000259" key="6">
    <source>
        <dbReference type="Pfam" id="PF10396"/>
    </source>
</evidence>
<dbReference type="Gene3D" id="1.20.120.430">
    <property type="entry name" value="tRNA modification GTPase MnmE domain 2"/>
    <property type="match status" value="1"/>
</dbReference>
<keyword evidence="3" id="KW-0547">Nucleotide-binding</keyword>
<dbReference type="EMBL" id="ULHB01000053">
    <property type="protein sequence ID" value="SYW79361.1"/>
    <property type="molecule type" value="Genomic_DNA"/>
</dbReference>
<dbReference type="NCBIfam" id="TIGR00231">
    <property type="entry name" value="small_GTP"/>
    <property type="match status" value="1"/>
</dbReference>
<evidence type="ECO:0000256" key="1">
    <source>
        <dbReference type="ARBA" id="ARBA00011043"/>
    </source>
</evidence>
<accession>A0A1K0G089</accession>
<dbReference type="InterPro" id="IPR025867">
    <property type="entry name" value="MnmE_helical"/>
</dbReference>
<dbReference type="PANTHER" id="PTHR42714:SF2">
    <property type="entry name" value="TRNA MODIFICATION GTPASE GTPBP3, MITOCHONDRIAL"/>
    <property type="match status" value="1"/>
</dbReference>
<dbReference type="InterPro" id="IPR027417">
    <property type="entry name" value="P-loop_NTPase"/>
</dbReference>
<dbReference type="SUPFAM" id="SSF103025">
    <property type="entry name" value="Folate-binding domain"/>
    <property type="match status" value="1"/>
</dbReference>
<dbReference type="Proteomes" id="UP000179920">
    <property type="component" value="Chromosome III"/>
</dbReference>
<name>A0A1K0G089_9BASI</name>
<feature type="domain" description="G" evidence="5">
    <location>
        <begin position="345"/>
        <end position="446"/>
    </location>
</feature>
<dbReference type="Proteomes" id="UP000658997">
    <property type="component" value="Unassembled WGS sequence"/>
</dbReference>
<evidence type="ECO:0000259" key="5">
    <source>
        <dbReference type="Pfam" id="PF01926"/>
    </source>
</evidence>
<gene>
    <name evidence="9" type="ORF">UBRO2_03045</name>
    <name evidence="8" type="ORF">UBRO_02044</name>
</gene>
<dbReference type="InterPro" id="IPR027368">
    <property type="entry name" value="MnmE_dom2"/>
</dbReference>
<dbReference type="CDD" id="cd14858">
    <property type="entry name" value="TrmE_N"/>
    <property type="match status" value="1"/>
</dbReference>
<dbReference type="InterPro" id="IPR018948">
    <property type="entry name" value="GTP-bd_TrmE_N"/>
</dbReference>
<dbReference type="InterPro" id="IPR004520">
    <property type="entry name" value="GTPase_MnmE"/>
</dbReference>
<feature type="domain" description="GTP-binding protein TrmE N-terminal" evidence="6">
    <location>
        <begin position="90"/>
        <end position="229"/>
    </location>
</feature>
<dbReference type="HAMAP" id="MF_00379">
    <property type="entry name" value="GTPase_MnmE"/>
    <property type="match status" value="1"/>
</dbReference>
<keyword evidence="4" id="KW-0342">GTP-binding</keyword>
<dbReference type="GO" id="GO:0030488">
    <property type="term" value="P:tRNA methylation"/>
    <property type="evidence" value="ECO:0007669"/>
    <property type="project" value="TreeGrafter"/>
</dbReference>
<reference evidence="9" key="3">
    <citation type="submission" date="2018-08" db="EMBL/GenBank/DDBJ databases">
        <authorList>
            <person name="Guldener U."/>
        </authorList>
    </citation>
    <scope>NUCLEOTIDE SEQUENCE</scope>
    <source>
        <strain evidence="9">UB2</strain>
    </source>
</reference>
<evidence type="ECO:0000256" key="3">
    <source>
        <dbReference type="ARBA" id="ARBA00022741"/>
    </source>
</evidence>
<dbReference type="Pfam" id="PF12631">
    <property type="entry name" value="MnmE_helical"/>
    <property type="match status" value="1"/>
</dbReference>
<evidence type="ECO:0000313" key="10">
    <source>
        <dbReference type="Proteomes" id="UP000179920"/>
    </source>
</evidence>
<dbReference type="InterPro" id="IPR027266">
    <property type="entry name" value="TrmE/GcvT-like"/>
</dbReference>
<organism evidence="8 10">
    <name type="scientific">Ustilago bromivora</name>
    <dbReference type="NCBI Taxonomy" id="307758"/>
    <lineage>
        <taxon>Eukaryota</taxon>
        <taxon>Fungi</taxon>
        <taxon>Dikarya</taxon>
        <taxon>Basidiomycota</taxon>
        <taxon>Ustilaginomycotina</taxon>
        <taxon>Ustilaginomycetes</taxon>
        <taxon>Ustilaginales</taxon>
        <taxon>Ustilaginaceae</taxon>
        <taxon>Ustilago</taxon>
    </lineage>
</organism>